<evidence type="ECO:0000313" key="3">
    <source>
        <dbReference type="Proteomes" id="UP000095287"/>
    </source>
</evidence>
<dbReference type="GO" id="GO:0030422">
    <property type="term" value="P:siRNA processing"/>
    <property type="evidence" value="ECO:0007669"/>
    <property type="project" value="TreeGrafter"/>
</dbReference>
<dbReference type="AlphaFoldDB" id="A0A1I7Z6Z6"/>
<accession>A0A1I7Z6Z6</accession>
<dbReference type="GO" id="GO:0003723">
    <property type="term" value="F:RNA binding"/>
    <property type="evidence" value="ECO:0007669"/>
    <property type="project" value="UniProtKB-KW"/>
</dbReference>
<comment type="similarity">
    <text evidence="1">Belongs to the RdRP family.</text>
</comment>
<dbReference type="Proteomes" id="UP000095287">
    <property type="component" value="Unplaced"/>
</dbReference>
<organism evidence="3 4">
    <name type="scientific">Steinernema glaseri</name>
    <dbReference type="NCBI Taxonomy" id="37863"/>
    <lineage>
        <taxon>Eukaryota</taxon>
        <taxon>Metazoa</taxon>
        <taxon>Ecdysozoa</taxon>
        <taxon>Nematoda</taxon>
        <taxon>Chromadorea</taxon>
        <taxon>Rhabditida</taxon>
        <taxon>Tylenchina</taxon>
        <taxon>Panagrolaimomorpha</taxon>
        <taxon>Strongyloidoidea</taxon>
        <taxon>Steinernematidae</taxon>
        <taxon>Steinernema</taxon>
    </lineage>
</organism>
<comment type="catalytic activity">
    <reaction evidence="1">
        <text>RNA(n) + a ribonucleoside 5'-triphosphate = RNA(n+1) + diphosphate</text>
        <dbReference type="Rhea" id="RHEA:21248"/>
        <dbReference type="Rhea" id="RHEA-COMP:14527"/>
        <dbReference type="Rhea" id="RHEA-COMP:17342"/>
        <dbReference type="ChEBI" id="CHEBI:33019"/>
        <dbReference type="ChEBI" id="CHEBI:61557"/>
        <dbReference type="ChEBI" id="CHEBI:140395"/>
        <dbReference type="EC" id="2.7.7.48"/>
    </reaction>
</comment>
<dbReference type="GO" id="GO:0003968">
    <property type="term" value="F:RNA-directed RNA polymerase activity"/>
    <property type="evidence" value="ECO:0007669"/>
    <property type="project" value="UniProtKB-KW"/>
</dbReference>
<keyword evidence="1" id="KW-0694">RNA-binding</keyword>
<keyword evidence="3" id="KW-1185">Reference proteome</keyword>
<dbReference type="EC" id="2.7.7.48" evidence="1"/>
<reference evidence="4" key="1">
    <citation type="submission" date="2016-11" db="UniProtKB">
        <authorList>
            <consortium name="WormBaseParasite"/>
        </authorList>
    </citation>
    <scope>IDENTIFICATION</scope>
</reference>
<evidence type="ECO:0000256" key="1">
    <source>
        <dbReference type="RuleBase" id="RU363098"/>
    </source>
</evidence>
<keyword evidence="1" id="KW-0696">RNA-directed RNA polymerase</keyword>
<proteinExistence type="inferred from homology"/>
<dbReference type="InterPro" id="IPR057596">
    <property type="entry name" value="RDRP_core"/>
</dbReference>
<sequence>MTFKSIERDVLYNILSRLRHRCNLLLEFTPVKEENWTQHVERPMAPAASHETKKLLEEVNCFSLNYLIEALCSRGAVVNDHFLKTEETRHNLVKTIVDAFKESEVEDSRFITLATLERMLNTIDENLEIRDIVQLFRTCHAQERSRSSELKETEERQKAEGFLRVRKVVITPTRVLFVVPEMMMGNKFLREFDPTGEQTLRVQFRDDSGQKMRKIDVGDALIEKTIKQSYNGITIAGRNFRWIGASNSQMRDHGCYFVDTTDKDLRATMKKCVGDFDDDIDPIKSMARFAQTHWRRLRHRRGHHRWPGPERGPLHVLRWRRLDLSELRTVHRRAVETTRLRSLRLSDPIPRDEGNCDA</sequence>
<dbReference type="PANTHER" id="PTHR23079:SF57">
    <property type="entry name" value="RNA-DIRECTED RNA POLYMERASE"/>
    <property type="match status" value="1"/>
</dbReference>
<evidence type="ECO:0000259" key="2">
    <source>
        <dbReference type="Pfam" id="PF05183"/>
    </source>
</evidence>
<evidence type="ECO:0000313" key="4">
    <source>
        <dbReference type="WBParaSite" id="L893_g23456.t1"/>
    </source>
</evidence>
<protein>
    <recommendedName>
        <fullName evidence="1">RNA-dependent RNA polymerase</fullName>
        <ecNumber evidence="1">2.7.7.48</ecNumber>
    </recommendedName>
</protein>
<keyword evidence="1" id="KW-0808">Transferase</keyword>
<name>A0A1I7Z6Z6_9BILA</name>
<keyword evidence="1" id="KW-0548">Nucleotidyltransferase</keyword>
<dbReference type="WBParaSite" id="L893_g23456.t1">
    <property type="protein sequence ID" value="L893_g23456.t1"/>
    <property type="gene ID" value="L893_g23456"/>
</dbReference>
<dbReference type="GO" id="GO:0031380">
    <property type="term" value="C:nuclear RNA-directed RNA polymerase complex"/>
    <property type="evidence" value="ECO:0007669"/>
    <property type="project" value="TreeGrafter"/>
</dbReference>
<dbReference type="Pfam" id="PF05183">
    <property type="entry name" value="RdRP"/>
    <property type="match status" value="1"/>
</dbReference>
<feature type="domain" description="RDRP core" evidence="2">
    <location>
        <begin position="170"/>
        <end position="291"/>
    </location>
</feature>
<dbReference type="InterPro" id="IPR007855">
    <property type="entry name" value="RDRP"/>
</dbReference>
<dbReference type="PANTHER" id="PTHR23079">
    <property type="entry name" value="RNA-DEPENDENT RNA POLYMERASE"/>
    <property type="match status" value="1"/>
</dbReference>